<organism evidence="2 3">
    <name type="scientific">Naganishia liquefaciens</name>
    <dbReference type="NCBI Taxonomy" id="104408"/>
    <lineage>
        <taxon>Eukaryota</taxon>
        <taxon>Fungi</taxon>
        <taxon>Dikarya</taxon>
        <taxon>Basidiomycota</taxon>
        <taxon>Agaricomycotina</taxon>
        <taxon>Tremellomycetes</taxon>
        <taxon>Filobasidiales</taxon>
        <taxon>Filobasidiaceae</taxon>
        <taxon>Naganishia</taxon>
    </lineage>
</organism>
<dbReference type="EMBL" id="BLZA01000032">
    <property type="protein sequence ID" value="GHJ88973.1"/>
    <property type="molecule type" value="Genomic_DNA"/>
</dbReference>
<evidence type="ECO:0000313" key="3">
    <source>
        <dbReference type="Proteomes" id="UP000620104"/>
    </source>
</evidence>
<feature type="compositionally biased region" description="Low complexity" evidence="1">
    <location>
        <begin position="100"/>
        <end position="111"/>
    </location>
</feature>
<evidence type="ECO:0000256" key="1">
    <source>
        <dbReference type="SAM" id="MobiDB-lite"/>
    </source>
</evidence>
<name>A0A8H3YH47_9TREE</name>
<feature type="region of interest" description="Disordered" evidence="1">
    <location>
        <begin position="89"/>
        <end position="129"/>
    </location>
</feature>
<reference evidence="2" key="1">
    <citation type="submission" date="2020-07" db="EMBL/GenBank/DDBJ databases">
        <title>Draft Genome Sequence of a Deep-Sea Yeast, Naganishia (Cryptococcus) liquefaciens strain N6.</title>
        <authorList>
            <person name="Han Y.W."/>
            <person name="Kajitani R."/>
            <person name="Morimoto H."/>
            <person name="Parhat M."/>
            <person name="Tsubouchi H."/>
            <person name="Bakenova O."/>
            <person name="Ogata M."/>
            <person name="Argunhan B."/>
            <person name="Aoki R."/>
            <person name="Kajiwara S."/>
            <person name="Itoh T."/>
            <person name="Iwasaki H."/>
        </authorList>
    </citation>
    <scope>NUCLEOTIDE SEQUENCE</scope>
    <source>
        <strain evidence="2">N6</strain>
    </source>
</reference>
<proteinExistence type="predicted"/>
<dbReference type="AlphaFoldDB" id="A0A8H3YH47"/>
<feature type="compositionally biased region" description="Basic and acidic residues" evidence="1">
    <location>
        <begin position="119"/>
        <end position="129"/>
    </location>
</feature>
<evidence type="ECO:0000313" key="2">
    <source>
        <dbReference type="EMBL" id="GHJ88973.1"/>
    </source>
</evidence>
<comment type="caution">
    <text evidence="2">The sequence shown here is derived from an EMBL/GenBank/DDBJ whole genome shotgun (WGS) entry which is preliminary data.</text>
</comment>
<sequence length="320" mass="35830">MSSQMPQSPLSVTLKVHDRGVDISKEDIEKILDAINKLAEDLSPLSPSRAIWDQKISLRYVKWCVDRAKEECKAAASYAASWAMPQGYGGRDTPLSQTDQRGQQQRPRGQRISSMSSSREGHEHLDSDALQHNRKVAGIMGHCRFWIEEVAKKLIKMDLTLDERSRLQQLINNCFSAGLRNARLNGKHDQLVWMTIYEDVAEDGSSFYNSMFSGVPTHPGDNLHDLRDPSWMDRRHEIVTLSLEDLPSVRSCADLSPLLRSLSADAKSILLEDLYLLSRNSDYRDQDLNFSTVSHGGAALLVAAVIADVVVFPMPSIAKP</sequence>
<accession>A0A8H3YH47</accession>
<keyword evidence="3" id="KW-1185">Reference proteome</keyword>
<gene>
    <name evidence="2" type="ORF">NliqN6_5375</name>
</gene>
<dbReference type="Proteomes" id="UP000620104">
    <property type="component" value="Unassembled WGS sequence"/>
</dbReference>
<protein>
    <submittedName>
        <fullName evidence="2">Uncharacterized protein</fullName>
    </submittedName>
</protein>